<sequence length="847" mass="94071">MASRFQAAPLVASPLYPNAIAWSDENLIAVACGHLVTILNPALPFGPRGLITIPISEPYPIGLVKREDLLTGCLLPTALSRDRRPCVRSISWSPLGMASNAGCLLAVCTTEGRVKLYRPPFSDFCAEWIEVIDLSDRLYNYLANTNFEESEIPESEFSHEQTELGCIDDHANVFPNSITRKEYNRRRGVAPNGIYAFYNYFYGEVSLSIKNEVKERKEGTESSNKDSETSNREKIHAGCSSHANMSGEQLPKVIDSKSDKRKKKKPESCSLPQITADQYASRSAMLSSVVVAWSPLLCLSSKISLVSQNDSPRRFSLIAVGGKSGNISLWRIDAPQSYSIEHGWLPTSVMLVGLLQAHNSWVTAVNFAFLGSNTNPQVLLASGCSDGSVKIWLGSGEILLDSSESNKTPFFLLKEVIPSDFVPVSVLSIKIPVQAVEKMLLAVGKGSGSFDVWTCDISGCEFSKCGSNDAHDYVVTGLAWAFEGCLYSCGQDNYVHCWLLRGNALCEVPFPSNTPSLSLTDLPDVFLSCLGLAISPGNLVVAMVRNLDVEQLDHMYEARAQKAIVEFFWIGGQQWDPLSKTSLELASESVFGFSEKELVYWESSILWSLKKIEDLQKPLVMWDIIAALLAFKKFIPKYADHILARYLSMTFLGSHINLSINEILMRISDNLAKVASRLLHLLNIICRCLVLSDLKSDEINSKVELEEPTSTAEEQQSLWMELLFKSEKELRERLVGLSLSACSTESFSRPGNWHPVGSAQMVQWVELNRDHIKDQLKFLASEVQKNKRRLSSIEYEVEEQCSYCSASAPFTSAEVAFCQGSESSDKDVQNHKLARCTVSMQFCTYLI</sequence>
<dbReference type="PANTHER" id="PTHR15496">
    <property type="entry name" value="GENERAL TRANSCRIPTION FACTOR 3C POLYPEPTIDE 4 FAMILY"/>
    <property type="match status" value="1"/>
</dbReference>
<gene>
    <name evidence="3" type="ORF">RCOM_0969180</name>
</gene>
<proteinExistence type="predicted"/>
<dbReference type="Pfam" id="PF00400">
    <property type="entry name" value="WD40"/>
    <property type="match status" value="2"/>
</dbReference>
<dbReference type="EMBL" id="EQ973937">
    <property type="protein sequence ID" value="EEF37949.1"/>
    <property type="molecule type" value="Genomic_DNA"/>
</dbReference>
<dbReference type="AlphaFoldDB" id="B9SEJ5"/>
<dbReference type="InParanoid" id="B9SEJ5"/>
<keyword evidence="4" id="KW-1185">Reference proteome</keyword>
<evidence type="ECO:0000313" key="3">
    <source>
        <dbReference type="EMBL" id="EEF37949.1"/>
    </source>
</evidence>
<dbReference type="Gene3D" id="2.130.10.10">
    <property type="entry name" value="YVTN repeat-like/Quinoprotein amine dehydrogenase"/>
    <property type="match status" value="2"/>
</dbReference>
<reference evidence="4" key="1">
    <citation type="journal article" date="2010" name="Nat. Biotechnol.">
        <title>Draft genome sequence of the oilseed species Ricinus communis.</title>
        <authorList>
            <person name="Chan A.P."/>
            <person name="Crabtree J."/>
            <person name="Zhao Q."/>
            <person name="Lorenzi H."/>
            <person name="Orvis J."/>
            <person name="Puiu D."/>
            <person name="Melake-Berhan A."/>
            <person name="Jones K.M."/>
            <person name="Redman J."/>
            <person name="Chen G."/>
            <person name="Cahoon E.B."/>
            <person name="Gedil M."/>
            <person name="Stanke M."/>
            <person name="Haas B.J."/>
            <person name="Wortman J.R."/>
            <person name="Fraser-Liggett C.M."/>
            <person name="Ravel J."/>
            <person name="Rabinowicz P.D."/>
        </authorList>
    </citation>
    <scope>NUCLEOTIDE SEQUENCE [LARGE SCALE GENOMIC DNA]</scope>
    <source>
        <strain evidence="4">cv. Hale</strain>
    </source>
</reference>
<dbReference type="GO" id="GO:0006384">
    <property type="term" value="P:transcription initiation at RNA polymerase III promoter"/>
    <property type="evidence" value="ECO:0007669"/>
    <property type="project" value="InterPro"/>
</dbReference>
<dbReference type="SMART" id="SM00320">
    <property type="entry name" value="WD40"/>
    <property type="match status" value="4"/>
</dbReference>
<dbReference type="PANTHER" id="PTHR15496:SF2">
    <property type="entry name" value="GENERAL TRANSCRIPTION FACTOR 3C POLYPEPTIDE 4"/>
    <property type="match status" value="1"/>
</dbReference>
<organism evidence="3 4">
    <name type="scientific">Ricinus communis</name>
    <name type="common">Castor bean</name>
    <dbReference type="NCBI Taxonomy" id="3988"/>
    <lineage>
        <taxon>Eukaryota</taxon>
        <taxon>Viridiplantae</taxon>
        <taxon>Streptophyta</taxon>
        <taxon>Embryophyta</taxon>
        <taxon>Tracheophyta</taxon>
        <taxon>Spermatophyta</taxon>
        <taxon>Magnoliopsida</taxon>
        <taxon>eudicotyledons</taxon>
        <taxon>Gunneridae</taxon>
        <taxon>Pentapetalae</taxon>
        <taxon>rosids</taxon>
        <taxon>fabids</taxon>
        <taxon>Malpighiales</taxon>
        <taxon>Euphorbiaceae</taxon>
        <taxon>Acalyphoideae</taxon>
        <taxon>Acalypheae</taxon>
        <taxon>Ricinus</taxon>
    </lineage>
</organism>
<dbReference type="Pfam" id="PF12657">
    <property type="entry name" value="TFIIIC_delta"/>
    <property type="match status" value="1"/>
</dbReference>
<name>B9SEJ5_RICCO</name>
<dbReference type="eggNOG" id="ENOG502R0R4">
    <property type="taxonomic scope" value="Eukaryota"/>
</dbReference>
<dbReference type="FunCoup" id="B9SEJ5">
    <property type="interactions" value="1004"/>
</dbReference>
<dbReference type="GO" id="GO:0004402">
    <property type="term" value="F:histone acetyltransferase activity"/>
    <property type="evidence" value="ECO:0007669"/>
    <property type="project" value="InterPro"/>
</dbReference>
<protein>
    <submittedName>
        <fullName evidence="3">Nucleotide binding protein, putative</fullName>
    </submittedName>
</protein>
<accession>B9SEJ5</accession>
<dbReference type="SUPFAM" id="SSF50978">
    <property type="entry name" value="WD40 repeat-like"/>
    <property type="match status" value="1"/>
</dbReference>
<evidence type="ECO:0000259" key="2">
    <source>
        <dbReference type="Pfam" id="PF12657"/>
    </source>
</evidence>
<dbReference type="InterPro" id="IPR044230">
    <property type="entry name" value="GTF3C4"/>
</dbReference>
<dbReference type="STRING" id="3988.B9SEJ5"/>
<dbReference type="GO" id="GO:0000127">
    <property type="term" value="C:transcription factor TFIIIC complex"/>
    <property type="evidence" value="ECO:0000318"/>
    <property type="project" value="GO_Central"/>
</dbReference>
<feature type="region of interest" description="Disordered" evidence="1">
    <location>
        <begin position="215"/>
        <end position="234"/>
    </location>
</feature>
<evidence type="ECO:0000313" key="4">
    <source>
        <dbReference type="Proteomes" id="UP000008311"/>
    </source>
</evidence>
<dbReference type="InterPro" id="IPR001680">
    <property type="entry name" value="WD40_rpt"/>
</dbReference>
<feature type="region of interest" description="Disordered" evidence="1">
    <location>
        <begin position="239"/>
        <end position="269"/>
    </location>
</feature>
<dbReference type="Proteomes" id="UP000008311">
    <property type="component" value="Unassembled WGS sequence"/>
</dbReference>
<evidence type="ECO:0000256" key="1">
    <source>
        <dbReference type="SAM" id="MobiDB-lite"/>
    </source>
</evidence>
<feature type="domain" description="Transcription factor IIIC 90kDa subunit N-terminal" evidence="2">
    <location>
        <begin position="85"/>
        <end position="153"/>
    </location>
</feature>
<dbReference type="InterPro" id="IPR024761">
    <property type="entry name" value="TFIIIC_delta_N"/>
</dbReference>
<dbReference type="InterPro" id="IPR036322">
    <property type="entry name" value="WD40_repeat_dom_sf"/>
</dbReference>
<dbReference type="InterPro" id="IPR015943">
    <property type="entry name" value="WD40/YVTN_repeat-like_dom_sf"/>
</dbReference>